<dbReference type="SUPFAM" id="SSF141000">
    <property type="entry name" value="Glu-tRNAGln amidotransferase C subunit"/>
    <property type="match status" value="1"/>
</dbReference>
<dbReference type="Gene3D" id="1.10.20.60">
    <property type="entry name" value="Glu-tRNAGln amidotransferase C subunit, N-terminal domain"/>
    <property type="match status" value="1"/>
</dbReference>
<dbReference type="InterPro" id="IPR003837">
    <property type="entry name" value="GatC"/>
</dbReference>
<dbReference type="EMBL" id="MHQS01000022">
    <property type="protein sequence ID" value="OHA08150.1"/>
    <property type="molecule type" value="Genomic_DNA"/>
</dbReference>
<dbReference type="Pfam" id="PF02686">
    <property type="entry name" value="GatC"/>
    <property type="match status" value="1"/>
</dbReference>
<sequence>MILQEDILHIARLARIALSPGEAERYRRELAKVLEFVAVLEKADTTAAEPLTGGTGIENALRDDSPGGAVLGRFPGPGLVQSAPAHRDGYVAVKAVFDRT</sequence>
<name>A0A1G2L9D0_9BACT</name>
<reference evidence="1 2" key="1">
    <citation type="journal article" date="2016" name="Nat. Commun.">
        <title>Thousands of microbial genomes shed light on interconnected biogeochemical processes in an aquifer system.</title>
        <authorList>
            <person name="Anantharaman K."/>
            <person name="Brown C.T."/>
            <person name="Hug L.A."/>
            <person name="Sharon I."/>
            <person name="Castelle C.J."/>
            <person name="Probst A.J."/>
            <person name="Thomas B.C."/>
            <person name="Singh A."/>
            <person name="Wilkins M.J."/>
            <person name="Karaoz U."/>
            <person name="Brodie E.L."/>
            <person name="Williams K.H."/>
            <person name="Hubbard S.S."/>
            <person name="Banfield J.F."/>
        </authorList>
    </citation>
    <scope>NUCLEOTIDE SEQUENCE [LARGE SCALE GENOMIC DNA]</scope>
</reference>
<accession>A0A1G2L9D0</accession>
<dbReference type="STRING" id="1802280.A3B37_03785"/>
<evidence type="ECO:0000313" key="1">
    <source>
        <dbReference type="EMBL" id="OHA08150.1"/>
    </source>
</evidence>
<comment type="caution">
    <text evidence="1">The sequence shown here is derived from an EMBL/GenBank/DDBJ whole genome shotgun (WGS) entry which is preliminary data.</text>
</comment>
<protein>
    <recommendedName>
        <fullName evidence="3">Aspartyl/glutamyl-tRNA(Asn/Gln) amidotransferase subunit C</fullName>
    </recommendedName>
</protein>
<dbReference type="GO" id="GO:0006450">
    <property type="term" value="P:regulation of translational fidelity"/>
    <property type="evidence" value="ECO:0007669"/>
    <property type="project" value="InterPro"/>
</dbReference>
<proteinExistence type="predicted"/>
<evidence type="ECO:0000313" key="2">
    <source>
        <dbReference type="Proteomes" id="UP000176705"/>
    </source>
</evidence>
<dbReference type="AlphaFoldDB" id="A0A1G2L9D0"/>
<dbReference type="Proteomes" id="UP000176705">
    <property type="component" value="Unassembled WGS sequence"/>
</dbReference>
<gene>
    <name evidence="1" type="ORF">A3B37_03785</name>
</gene>
<evidence type="ECO:0008006" key="3">
    <source>
        <dbReference type="Google" id="ProtNLM"/>
    </source>
</evidence>
<dbReference type="InterPro" id="IPR036113">
    <property type="entry name" value="Asp/Glu-ADT_sf_sub_c"/>
</dbReference>
<dbReference type="NCBIfam" id="TIGR00135">
    <property type="entry name" value="gatC"/>
    <property type="match status" value="1"/>
</dbReference>
<organism evidence="1 2">
    <name type="scientific">Candidatus Sungbacteria bacterium RIFCSPLOWO2_01_FULL_59_16</name>
    <dbReference type="NCBI Taxonomy" id="1802280"/>
    <lineage>
        <taxon>Bacteria</taxon>
        <taxon>Candidatus Sungiibacteriota</taxon>
    </lineage>
</organism>